<name>A0ABS2AQ34_9ACTN</name>
<dbReference type="SUPFAM" id="SSF48498">
    <property type="entry name" value="Tetracyclin repressor-like, C-terminal domain"/>
    <property type="match status" value="1"/>
</dbReference>
<evidence type="ECO:0000256" key="3">
    <source>
        <dbReference type="ARBA" id="ARBA00023163"/>
    </source>
</evidence>
<dbReference type="Pfam" id="PF00440">
    <property type="entry name" value="TetR_N"/>
    <property type="match status" value="1"/>
</dbReference>
<feature type="DNA-binding region" description="H-T-H motif" evidence="4">
    <location>
        <begin position="32"/>
        <end position="51"/>
    </location>
</feature>
<dbReference type="Proteomes" id="UP000632138">
    <property type="component" value="Unassembled WGS sequence"/>
</dbReference>
<evidence type="ECO:0000313" key="7">
    <source>
        <dbReference type="EMBL" id="MBM2621960.1"/>
    </source>
</evidence>
<keyword evidence="8" id="KW-1185">Reference proteome</keyword>
<sequence>MTSRAESAAATRRALLDAAAELLDLGGPEAVTLREVGARAGVTRGAPYRHFPDKESLLIAIGSQAWEALGRQMQELRADPHMSPAGKLRAGLIAMIEIGRSRPHLYKLMFSNPPGDPAALARAAQHSQTEFLAVVADLVGEGEARRYGALLVASANGIAGLEASGQLADPKWGTTAEDLAATLVDLVARPGGRVPDPASGPGHGSRPAPRP</sequence>
<organism evidence="7 8">
    <name type="scientific">Paractinoplanes ovalisporus</name>
    <dbReference type="NCBI Taxonomy" id="2810368"/>
    <lineage>
        <taxon>Bacteria</taxon>
        <taxon>Bacillati</taxon>
        <taxon>Actinomycetota</taxon>
        <taxon>Actinomycetes</taxon>
        <taxon>Micromonosporales</taxon>
        <taxon>Micromonosporaceae</taxon>
        <taxon>Paractinoplanes</taxon>
    </lineage>
</organism>
<keyword evidence="1" id="KW-0805">Transcription regulation</keyword>
<dbReference type="PRINTS" id="PR00455">
    <property type="entry name" value="HTHTETR"/>
</dbReference>
<accession>A0ABS2AQ34</accession>
<dbReference type="InterPro" id="IPR009057">
    <property type="entry name" value="Homeodomain-like_sf"/>
</dbReference>
<proteinExistence type="predicted"/>
<dbReference type="EMBL" id="JAENHP010000022">
    <property type="protein sequence ID" value="MBM2621960.1"/>
    <property type="molecule type" value="Genomic_DNA"/>
</dbReference>
<dbReference type="SUPFAM" id="SSF46689">
    <property type="entry name" value="Homeodomain-like"/>
    <property type="match status" value="1"/>
</dbReference>
<dbReference type="PANTHER" id="PTHR30055:SF234">
    <property type="entry name" value="HTH-TYPE TRANSCRIPTIONAL REGULATOR BETI"/>
    <property type="match status" value="1"/>
</dbReference>
<evidence type="ECO:0000256" key="4">
    <source>
        <dbReference type="PROSITE-ProRule" id="PRU00335"/>
    </source>
</evidence>
<protein>
    <submittedName>
        <fullName evidence="7">TetR/AcrR family transcriptional regulator</fullName>
    </submittedName>
</protein>
<feature type="domain" description="HTH tetR-type" evidence="6">
    <location>
        <begin position="9"/>
        <end position="69"/>
    </location>
</feature>
<keyword evidence="2 4" id="KW-0238">DNA-binding</keyword>
<evidence type="ECO:0000259" key="6">
    <source>
        <dbReference type="PROSITE" id="PS50977"/>
    </source>
</evidence>
<comment type="caution">
    <text evidence="7">The sequence shown here is derived from an EMBL/GenBank/DDBJ whole genome shotgun (WGS) entry which is preliminary data.</text>
</comment>
<evidence type="ECO:0000256" key="2">
    <source>
        <dbReference type="ARBA" id="ARBA00023125"/>
    </source>
</evidence>
<gene>
    <name evidence="7" type="ORF">JIG36_41310</name>
</gene>
<evidence type="ECO:0000256" key="1">
    <source>
        <dbReference type="ARBA" id="ARBA00023015"/>
    </source>
</evidence>
<dbReference type="RefSeq" id="WP_203382100.1">
    <property type="nucleotide sequence ID" value="NZ_JAENHP010000022.1"/>
</dbReference>
<dbReference type="InterPro" id="IPR050109">
    <property type="entry name" value="HTH-type_TetR-like_transc_reg"/>
</dbReference>
<evidence type="ECO:0000313" key="8">
    <source>
        <dbReference type="Proteomes" id="UP000632138"/>
    </source>
</evidence>
<evidence type="ECO:0000256" key="5">
    <source>
        <dbReference type="SAM" id="MobiDB-lite"/>
    </source>
</evidence>
<dbReference type="Pfam" id="PF13305">
    <property type="entry name" value="TetR_C_33"/>
    <property type="match status" value="1"/>
</dbReference>
<dbReference type="Gene3D" id="1.10.357.10">
    <property type="entry name" value="Tetracycline Repressor, domain 2"/>
    <property type="match status" value="1"/>
</dbReference>
<dbReference type="InterPro" id="IPR025996">
    <property type="entry name" value="MT1864/Rv1816-like_C"/>
</dbReference>
<dbReference type="InterPro" id="IPR036271">
    <property type="entry name" value="Tet_transcr_reg_TetR-rel_C_sf"/>
</dbReference>
<feature type="region of interest" description="Disordered" evidence="5">
    <location>
        <begin position="190"/>
        <end position="211"/>
    </location>
</feature>
<dbReference type="PROSITE" id="PS50977">
    <property type="entry name" value="HTH_TETR_2"/>
    <property type="match status" value="1"/>
</dbReference>
<reference evidence="7 8" key="1">
    <citation type="submission" date="2021-01" db="EMBL/GenBank/DDBJ databases">
        <title>Actinoplanes sp. nov. LDG1-06 isolated from lichen.</title>
        <authorList>
            <person name="Saeng-In P."/>
            <person name="Phongsopitanun W."/>
            <person name="Kanchanasin P."/>
            <person name="Yuki M."/>
            <person name="Kudo T."/>
            <person name="Ohkuma M."/>
            <person name="Tanasupawat S."/>
        </authorList>
    </citation>
    <scope>NUCLEOTIDE SEQUENCE [LARGE SCALE GENOMIC DNA]</scope>
    <source>
        <strain evidence="7 8">LDG1-06</strain>
    </source>
</reference>
<dbReference type="PANTHER" id="PTHR30055">
    <property type="entry name" value="HTH-TYPE TRANSCRIPTIONAL REGULATOR RUTR"/>
    <property type="match status" value="1"/>
</dbReference>
<keyword evidence="3" id="KW-0804">Transcription</keyword>
<dbReference type="InterPro" id="IPR001647">
    <property type="entry name" value="HTH_TetR"/>
</dbReference>